<dbReference type="PANTHER" id="PTHR33204:SF29">
    <property type="entry name" value="TRANSCRIPTIONAL REGULATOR"/>
    <property type="match status" value="1"/>
</dbReference>
<dbReference type="PANTHER" id="PTHR33204">
    <property type="entry name" value="TRANSCRIPTIONAL REGULATOR, MARR FAMILY"/>
    <property type="match status" value="1"/>
</dbReference>
<gene>
    <name evidence="5" type="ORF">AOB46_01650</name>
</gene>
<dbReference type="AlphaFoldDB" id="A0A0N0ZZU0"/>
<proteinExistence type="predicted"/>
<evidence type="ECO:0000256" key="1">
    <source>
        <dbReference type="ARBA" id="ARBA00023015"/>
    </source>
</evidence>
<dbReference type="RefSeq" id="WP_062696299.1">
    <property type="nucleotide sequence ID" value="NZ_LJOD01000001.1"/>
</dbReference>
<keyword evidence="1" id="KW-0805">Transcription regulation</keyword>
<protein>
    <submittedName>
        <fullName evidence="5">HxlR family transcriptional regulator</fullName>
    </submittedName>
</protein>
<evidence type="ECO:0000256" key="2">
    <source>
        <dbReference type="ARBA" id="ARBA00023125"/>
    </source>
</evidence>
<feature type="domain" description="HTH hxlR-type" evidence="4">
    <location>
        <begin position="11"/>
        <end position="109"/>
    </location>
</feature>
<dbReference type="Gene3D" id="1.10.10.10">
    <property type="entry name" value="Winged helix-like DNA-binding domain superfamily/Winged helix DNA-binding domain"/>
    <property type="match status" value="1"/>
</dbReference>
<evidence type="ECO:0000313" key="5">
    <source>
        <dbReference type="EMBL" id="KPE52737.1"/>
    </source>
</evidence>
<dbReference type="Proteomes" id="UP000037953">
    <property type="component" value="Unassembled WGS sequence"/>
</dbReference>
<dbReference type="EMBL" id="LJOD01000001">
    <property type="protein sequence ID" value="KPE52737.1"/>
    <property type="molecule type" value="Genomic_DNA"/>
</dbReference>
<keyword evidence="3" id="KW-0804">Transcription</keyword>
<name>A0A0N0ZZU0_CHRID</name>
<accession>A0A0N0ZZU0</accession>
<dbReference type="PATRIC" id="fig|253.9.peg.347"/>
<dbReference type="InterPro" id="IPR036390">
    <property type="entry name" value="WH_DNA-bd_sf"/>
</dbReference>
<comment type="caution">
    <text evidence="5">The sequence shown here is derived from an EMBL/GenBank/DDBJ whole genome shotgun (WGS) entry which is preliminary data.</text>
</comment>
<reference evidence="5 6" key="1">
    <citation type="journal article" date="2015" name="Genom Data">
        <title>Draft genome sequence of a multidrug-resistant Chryseobacterium indologenes isolate from Malaysia.</title>
        <authorList>
            <person name="Yu C.Y."/>
            <person name="Ang G.Y."/>
            <person name="Cheng H.J."/>
            <person name="Cheong Y.M."/>
            <person name="Yin W.F."/>
            <person name="Chan K.G."/>
        </authorList>
    </citation>
    <scope>NUCLEOTIDE SEQUENCE [LARGE SCALE GENOMIC DNA]</scope>
    <source>
        <strain evidence="5 6">CI_885</strain>
    </source>
</reference>
<evidence type="ECO:0000256" key="3">
    <source>
        <dbReference type="ARBA" id="ARBA00023163"/>
    </source>
</evidence>
<sequence length="116" mass="13715">MQEVEKIETVCPSDVFLQVIKGKCKTTLIVLIKKGRNRFSEMNKTLPTISERMLAKQLDELEKDGIITRKVFAEVPLRVEYYLTEYGDSLYPIINDMRKWGYRHLEIKKIQQEHIL</sequence>
<dbReference type="InterPro" id="IPR002577">
    <property type="entry name" value="HTH_HxlR"/>
</dbReference>
<dbReference type="PROSITE" id="PS51118">
    <property type="entry name" value="HTH_HXLR"/>
    <property type="match status" value="1"/>
</dbReference>
<keyword evidence="2" id="KW-0238">DNA-binding</keyword>
<dbReference type="InterPro" id="IPR036388">
    <property type="entry name" value="WH-like_DNA-bd_sf"/>
</dbReference>
<evidence type="ECO:0000259" key="4">
    <source>
        <dbReference type="PROSITE" id="PS51118"/>
    </source>
</evidence>
<dbReference type="OrthoDB" id="9797599at2"/>
<dbReference type="SUPFAM" id="SSF46785">
    <property type="entry name" value="Winged helix' DNA-binding domain"/>
    <property type="match status" value="1"/>
</dbReference>
<evidence type="ECO:0000313" key="6">
    <source>
        <dbReference type="Proteomes" id="UP000037953"/>
    </source>
</evidence>
<dbReference type="Pfam" id="PF01638">
    <property type="entry name" value="HxlR"/>
    <property type="match status" value="1"/>
</dbReference>
<dbReference type="GO" id="GO:0003677">
    <property type="term" value="F:DNA binding"/>
    <property type="evidence" value="ECO:0007669"/>
    <property type="project" value="UniProtKB-KW"/>
</dbReference>
<reference evidence="6" key="2">
    <citation type="submission" date="2015-09" db="EMBL/GenBank/DDBJ databases">
        <title>Draft genome sequence of a multidrug-resistant Chryseobacterium indologenes isolate from Malaysia.</title>
        <authorList>
            <person name="Yu C.Y."/>
            <person name="Ang G.Y."/>
            <person name="Chan K.-G."/>
        </authorList>
    </citation>
    <scope>NUCLEOTIDE SEQUENCE [LARGE SCALE GENOMIC DNA]</scope>
    <source>
        <strain evidence="6">CI_885</strain>
    </source>
</reference>
<organism evidence="5 6">
    <name type="scientific">Chryseobacterium indologenes</name>
    <name type="common">Flavobacterium indologenes</name>
    <dbReference type="NCBI Taxonomy" id="253"/>
    <lineage>
        <taxon>Bacteria</taxon>
        <taxon>Pseudomonadati</taxon>
        <taxon>Bacteroidota</taxon>
        <taxon>Flavobacteriia</taxon>
        <taxon>Flavobacteriales</taxon>
        <taxon>Weeksellaceae</taxon>
        <taxon>Chryseobacterium group</taxon>
        <taxon>Chryseobacterium</taxon>
    </lineage>
</organism>